<dbReference type="EMBL" id="JAEDAL010000005">
    <property type="protein sequence ID" value="MBH9553553.1"/>
    <property type="molecule type" value="Genomic_DNA"/>
</dbReference>
<dbReference type="CDD" id="cd01949">
    <property type="entry name" value="GGDEF"/>
    <property type="match status" value="1"/>
</dbReference>
<dbReference type="InterPro" id="IPR000160">
    <property type="entry name" value="GGDEF_dom"/>
</dbReference>
<dbReference type="InterPro" id="IPR029787">
    <property type="entry name" value="Nucleotide_cyclase"/>
</dbReference>
<reference evidence="5" key="1">
    <citation type="submission" date="2020-12" db="EMBL/GenBank/DDBJ databases">
        <title>The genome sequence of Inhella sp. 4Y17.</title>
        <authorList>
            <person name="Liu Y."/>
        </authorList>
    </citation>
    <scope>NUCLEOTIDE SEQUENCE</scope>
    <source>
        <strain evidence="5">4Y10</strain>
    </source>
</reference>
<dbReference type="InterPro" id="IPR050469">
    <property type="entry name" value="Diguanylate_Cyclase"/>
</dbReference>
<dbReference type="FunFam" id="3.30.70.270:FF:000001">
    <property type="entry name" value="Diguanylate cyclase domain protein"/>
    <property type="match status" value="1"/>
</dbReference>
<evidence type="ECO:0000256" key="1">
    <source>
        <dbReference type="ARBA" id="ARBA00012528"/>
    </source>
</evidence>
<dbReference type="Proteomes" id="UP000620139">
    <property type="component" value="Unassembled WGS sequence"/>
</dbReference>
<dbReference type="EC" id="2.7.7.65" evidence="1"/>
<dbReference type="Gene3D" id="3.30.70.270">
    <property type="match status" value="1"/>
</dbReference>
<comment type="catalytic activity">
    <reaction evidence="2">
        <text>2 GTP = 3',3'-c-di-GMP + 2 diphosphate</text>
        <dbReference type="Rhea" id="RHEA:24898"/>
        <dbReference type="ChEBI" id="CHEBI:33019"/>
        <dbReference type="ChEBI" id="CHEBI:37565"/>
        <dbReference type="ChEBI" id="CHEBI:58805"/>
        <dbReference type="EC" id="2.7.7.65"/>
    </reaction>
</comment>
<dbReference type="Pfam" id="PF00990">
    <property type="entry name" value="GGDEF"/>
    <property type="match status" value="1"/>
</dbReference>
<feature type="domain" description="GGDEF" evidence="4">
    <location>
        <begin position="487"/>
        <end position="617"/>
    </location>
</feature>
<dbReference type="RefSeq" id="WP_198101163.1">
    <property type="nucleotide sequence ID" value="NZ_JAEDAL010000005.1"/>
</dbReference>
<dbReference type="InterPro" id="IPR043128">
    <property type="entry name" value="Rev_trsase/Diguanyl_cyclase"/>
</dbReference>
<comment type="caution">
    <text evidence="5">The sequence shown here is derived from an EMBL/GenBank/DDBJ whole genome shotgun (WGS) entry which is preliminary data.</text>
</comment>
<dbReference type="AlphaFoldDB" id="A0A931J116"/>
<dbReference type="GO" id="GO:0052621">
    <property type="term" value="F:diguanylate cyclase activity"/>
    <property type="evidence" value="ECO:0007669"/>
    <property type="project" value="UniProtKB-EC"/>
</dbReference>
<keyword evidence="6" id="KW-1185">Reference proteome</keyword>
<evidence type="ECO:0000256" key="2">
    <source>
        <dbReference type="ARBA" id="ARBA00034247"/>
    </source>
</evidence>
<accession>A0A931J116</accession>
<gene>
    <name evidence="5" type="ORF">I7X43_11935</name>
</gene>
<feature type="coiled-coil region" evidence="3">
    <location>
        <begin position="335"/>
        <end position="369"/>
    </location>
</feature>
<name>A0A931J116_9BURK</name>
<sequence>MPESNVPPAQVAKQALRRLAMAKLEPTPENYARAYAIESGQETGGATDSGLPERAQPALQRLLQLGVSDLAERQELQREWRLGQYEEALKRAERILSSDGPAAQGEALAQTVDKLVRGLERGGRQWTVARKKDGLQRVLSTNRSDGGRLIRRLRQLVVSWDGDEAGETVDTLQARPEDEAGGTPSQFFSEEESQAAANEALPAAPLERLSLNLPADRWSDIGNSLHQTVHTALQPGGEPAAQVQRAQDLLSELAREHAQAQSGGASPERAAAIARLCEQARRMLEHRQHLAVQLGALCRELSASLVELSEDESWAQGQAQAMNNALDQGLSGLAVRAVSERLSKTRERQQALREERRAARDALKGLMQTLLTDLGALGEHTDRFHQHLGRYNEVIEKADSLESLTGAVREMLQESRTVQGLVQQTQLKLSTEHQRATALADRVSELEQELLRLSEEVQTDQLTQVANRRGLQATFATEQAKLEREDQPLAIALLDIDNFKKLNDSLGHAAGDEALKGLAARAQATVRPGDLVARFGGEEFVLLLPNTPLDEAQQVLGRLQRALSASLFMHEGKDVFVTFSAGATLYRKGEQLEDALQRADEALYEAKRTGKNRTCVA</sequence>
<protein>
    <recommendedName>
        <fullName evidence="1">diguanylate cyclase</fullName>
        <ecNumber evidence="1">2.7.7.65</ecNumber>
    </recommendedName>
</protein>
<dbReference type="SMART" id="SM00267">
    <property type="entry name" value="GGDEF"/>
    <property type="match status" value="1"/>
</dbReference>
<dbReference type="NCBIfam" id="TIGR00254">
    <property type="entry name" value="GGDEF"/>
    <property type="match status" value="1"/>
</dbReference>
<proteinExistence type="predicted"/>
<feature type="coiled-coil region" evidence="3">
    <location>
        <begin position="429"/>
        <end position="463"/>
    </location>
</feature>
<dbReference type="PANTHER" id="PTHR45138">
    <property type="entry name" value="REGULATORY COMPONENTS OF SENSORY TRANSDUCTION SYSTEM"/>
    <property type="match status" value="1"/>
</dbReference>
<evidence type="ECO:0000259" key="4">
    <source>
        <dbReference type="PROSITE" id="PS50887"/>
    </source>
</evidence>
<dbReference type="SUPFAM" id="SSF55073">
    <property type="entry name" value="Nucleotide cyclase"/>
    <property type="match status" value="1"/>
</dbReference>
<keyword evidence="3" id="KW-0175">Coiled coil</keyword>
<evidence type="ECO:0000313" key="6">
    <source>
        <dbReference type="Proteomes" id="UP000620139"/>
    </source>
</evidence>
<dbReference type="PROSITE" id="PS50887">
    <property type="entry name" value="GGDEF"/>
    <property type="match status" value="1"/>
</dbReference>
<evidence type="ECO:0000256" key="3">
    <source>
        <dbReference type="SAM" id="Coils"/>
    </source>
</evidence>
<evidence type="ECO:0000313" key="5">
    <source>
        <dbReference type="EMBL" id="MBH9553553.1"/>
    </source>
</evidence>
<dbReference type="PANTHER" id="PTHR45138:SF9">
    <property type="entry name" value="DIGUANYLATE CYCLASE DGCM-RELATED"/>
    <property type="match status" value="1"/>
</dbReference>
<organism evidence="5 6">
    <name type="scientific">Inhella gelatinilytica</name>
    <dbReference type="NCBI Taxonomy" id="2795030"/>
    <lineage>
        <taxon>Bacteria</taxon>
        <taxon>Pseudomonadati</taxon>
        <taxon>Pseudomonadota</taxon>
        <taxon>Betaproteobacteria</taxon>
        <taxon>Burkholderiales</taxon>
        <taxon>Sphaerotilaceae</taxon>
        <taxon>Inhella</taxon>
    </lineage>
</organism>